<organism evidence="2 3">
    <name type="scientific">Pycnococcus provasolii</name>
    <dbReference type="NCBI Taxonomy" id="41880"/>
    <lineage>
        <taxon>Eukaryota</taxon>
        <taxon>Viridiplantae</taxon>
        <taxon>Chlorophyta</taxon>
        <taxon>Pseudoscourfieldiophyceae</taxon>
        <taxon>Pseudoscourfieldiales</taxon>
        <taxon>Pycnococcaceae</taxon>
        <taxon>Pycnococcus</taxon>
    </lineage>
</organism>
<reference evidence="2" key="1">
    <citation type="submission" date="2020-10" db="EMBL/GenBank/DDBJ databases">
        <title>Unveiling of a novel bifunctional photoreceptor, Dualchrome1, isolated from a cosmopolitan green alga.</title>
        <authorList>
            <person name="Suzuki S."/>
            <person name="Kawachi M."/>
        </authorList>
    </citation>
    <scope>NUCLEOTIDE SEQUENCE</scope>
    <source>
        <strain evidence="2">NIES 2893</strain>
    </source>
</reference>
<feature type="compositionally biased region" description="Polar residues" evidence="1">
    <location>
        <begin position="87"/>
        <end position="97"/>
    </location>
</feature>
<feature type="compositionally biased region" description="Basic and acidic residues" evidence="1">
    <location>
        <begin position="46"/>
        <end position="58"/>
    </location>
</feature>
<feature type="compositionally biased region" description="Pro residues" evidence="1">
    <location>
        <begin position="141"/>
        <end position="155"/>
    </location>
</feature>
<comment type="caution">
    <text evidence="2">The sequence shown here is derived from an EMBL/GenBank/DDBJ whole genome shotgun (WGS) entry which is preliminary data.</text>
</comment>
<dbReference type="Proteomes" id="UP000660262">
    <property type="component" value="Unassembled WGS sequence"/>
</dbReference>
<proteinExistence type="predicted"/>
<accession>A0A830HID9</accession>
<dbReference type="EMBL" id="BNJQ01000012">
    <property type="protein sequence ID" value="GHP06343.1"/>
    <property type="molecule type" value="Genomic_DNA"/>
</dbReference>
<evidence type="ECO:0000313" key="3">
    <source>
        <dbReference type="Proteomes" id="UP000660262"/>
    </source>
</evidence>
<keyword evidence="3" id="KW-1185">Reference proteome</keyword>
<gene>
    <name evidence="2" type="ORF">PPROV_000509000</name>
</gene>
<feature type="compositionally biased region" description="Acidic residues" evidence="1">
    <location>
        <begin position="170"/>
        <end position="179"/>
    </location>
</feature>
<feature type="compositionally biased region" description="Polar residues" evidence="1">
    <location>
        <begin position="59"/>
        <end position="69"/>
    </location>
</feature>
<feature type="region of interest" description="Disordered" evidence="1">
    <location>
        <begin position="123"/>
        <end position="214"/>
    </location>
</feature>
<name>A0A830HID9_9CHLO</name>
<evidence type="ECO:0000256" key="1">
    <source>
        <dbReference type="SAM" id="MobiDB-lite"/>
    </source>
</evidence>
<feature type="compositionally biased region" description="Polar residues" evidence="1">
    <location>
        <begin position="8"/>
        <end position="29"/>
    </location>
</feature>
<evidence type="ECO:0000313" key="2">
    <source>
        <dbReference type="EMBL" id="GHP06343.1"/>
    </source>
</evidence>
<sequence>MSAARPSCPTSVTPRGHSTLSRTHRSSPGQFKETCSRRAGVFTRVAHKDLTDMTDKNGGRSSTNTNDASLESGCSEGDMANFETAVVPSQQNSNETRNGTHDASTSDDDAVSSFDMFLAGHVPHDEEEEEEEEEDAHATAPSPPPPPPPPPPPRQPPRRRLQELVSSSADSDDDNDDNDPISRILLDALSSSPFGGTNDDAATETSNNNFSLEDIRRREASTTASWIASSPPSQSTPLPDALESLTDIASAYADALGSIDDELARATKKRWKSFAADAANYRAKVPPNPNVHARYVLSRTPAQSMGMFPVSRALEEHEVLNDMDRAEVAQGIQRILLHAMPYTESRMQGEQSSSMSTSFARRFLLTGHSMLAGITVMLYGHGSGQREHVEAASAHVRNLCGASVEKLAHAARTAPPEPLDLKAIRVGVDAMDVAQGHAKSAAAASGEAAELHVLGMLGRATRADLSMKYDDDEGGSSGIITERWERRRALARDQVRHIDNAIDIFRDARAAGIALLERIAMELKTMREKEGFGDASKRQPSAALAEMEAAAEHVTSLLSSAGAEEALAMEMAITANLLADSPTASLDELQTPAALAQHDAIPLQSPEPLNALKSVVELVERVVLPAADAAKAAAARDGGDAQREAADAGRSHMATPLAAHCMLSTGALLFALRRYSEAAEFLGAAHEGFHAWHYTPRASPYCAAYMYVILCELRRRSASPETHQVHPLDGESASCVARLRHLLLEPLQEKPESPLSAPLEDIQSLPTDELLDMMRDAIGLCEAAFGTTHVLTVQFHVEYATTMLGMLLDPSEGMSRMAERFVLGGDVSSNSWALGYPTKPGMARMSRAGARAASVTQWLARPDQMRSSEQPAPRWLSHWQTASGSLLFAAHASARRRAFRASADKSMAGWDDVMTRTVEHHRQAHAKDEGMGTLNGALSNDSGDKEAEIGVPMITRSTAEQQSSEQFAKRLDLDVKDMQESDRKMWRTFPEQIVSEDLTSAGSAEILWRPTAHIHVHESYHALQCITLIQETRRFALANGWLPGDHKETDQDTSTVPWRTWRTLAGRLEGSLISLRLDLQQWSQAATMSSYDAASMYGTRYALAAARHANAYIEAASNVIERRALRPASWSPKDADDDHPRSVAWRLLARANRIVCGKMFSRVLDTAAREDAKEIPQTMVPLLLLSKIRVSVECARTASLAENAIDGSDYRAFARVQGIGKTRTDAVARLLGPDNAQERAFAGLYESAMIWDEEPSFRDLWRDARAAVGEPMAASNDHDQASTSAEELRDLSPVEVHLLVLRARCSGEMGLALLRKARREAVMHFEREDGGEDGSDAEEDNARREQGMAELQFAASLLEQAAEVLWLLRDRVESVCAQPGDAWITGFDEDAPEIVQTLAKSCGGCLHLLPAMHDVDILLPSMLVDVSRYYGAAYTCFRDAERFVGMPLVLGEHGGVSLTRYLWRAAEAARMADESVDVQRGESIDAYAIGTTGVQRLICNRWMVEWLGTSLAHVPAHLGVKLEPSEANDMVVDDYARKSLLRQKYQRDYVRCLDAAFQRTTADIPAPVSAVRSGAASRFAVEAALQLASPPPMAHRVVDHSLYASIADVVPLMLHAGVALTELGFELCTYGGYAESAEVDSSRSRSNEEELDDPLEVLALAMKSFDKAMKTLRDRDGDLPPGESSPILRQQRRARVIYGIALGLSGFPESSNRALVDAVPQLKFASEEEDDEADLIIEFAKERIYFNDQYIASLERKRRDMEEMLAIEKKYAVDGDELGLALTTCKLAVILVKTGDVERAKQLLDNCGGEIAAAGEPYVNELKYAVDMCESYDRFSQV</sequence>
<feature type="region of interest" description="Disordered" evidence="1">
    <location>
        <begin position="1"/>
        <end position="110"/>
    </location>
</feature>
<feature type="compositionally biased region" description="Acidic residues" evidence="1">
    <location>
        <begin position="125"/>
        <end position="135"/>
    </location>
</feature>
<protein>
    <submittedName>
        <fullName evidence="2">Uncharacterized protein</fullName>
    </submittedName>
</protein>